<name>A0A0E9UG38_ANGAN</name>
<evidence type="ECO:0000313" key="1">
    <source>
        <dbReference type="EMBL" id="JAH63898.1"/>
    </source>
</evidence>
<organism evidence="1">
    <name type="scientific">Anguilla anguilla</name>
    <name type="common">European freshwater eel</name>
    <name type="synonym">Muraena anguilla</name>
    <dbReference type="NCBI Taxonomy" id="7936"/>
    <lineage>
        <taxon>Eukaryota</taxon>
        <taxon>Metazoa</taxon>
        <taxon>Chordata</taxon>
        <taxon>Craniata</taxon>
        <taxon>Vertebrata</taxon>
        <taxon>Euteleostomi</taxon>
        <taxon>Actinopterygii</taxon>
        <taxon>Neopterygii</taxon>
        <taxon>Teleostei</taxon>
        <taxon>Anguilliformes</taxon>
        <taxon>Anguillidae</taxon>
        <taxon>Anguilla</taxon>
    </lineage>
</organism>
<reference evidence="1" key="2">
    <citation type="journal article" date="2015" name="Fish Shellfish Immunol.">
        <title>Early steps in the European eel (Anguilla anguilla)-Vibrio vulnificus interaction in the gills: Role of the RtxA13 toxin.</title>
        <authorList>
            <person name="Callol A."/>
            <person name="Pajuelo D."/>
            <person name="Ebbesson L."/>
            <person name="Teles M."/>
            <person name="MacKenzie S."/>
            <person name="Amaro C."/>
        </authorList>
    </citation>
    <scope>NUCLEOTIDE SEQUENCE</scope>
</reference>
<protein>
    <submittedName>
        <fullName evidence="1">Uncharacterized protein</fullName>
    </submittedName>
</protein>
<accession>A0A0E9UG38</accession>
<proteinExistence type="predicted"/>
<dbReference type="EMBL" id="GBXM01041812">
    <property type="protein sequence ID" value="JAH66765.1"/>
    <property type="molecule type" value="Transcribed_RNA"/>
</dbReference>
<reference evidence="1" key="1">
    <citation type="submission" date="2014-11" db="EMBL/GenBank/DDBJ databases">
        <authorList>
            <person name="Amaro Gonzalez C."/>
        </authorList>
    </citation>
    <scope>NUCLEOTIDE SEQUENCE</scope>
</reference>
<sequence>MSWLEYFQRFGQELPRFT</sequence>
<dbReference type="EMBL" id="GBXM01044679">
    <property type="protein sequence ID" value="JAH63898.1"/>
    <property type="molecule type" value="Transcribed_RNA"/>
</dbReference>
<dbReference type="AlphaFoldDB" id="A0A0E9UG38"/>
<dbReference type="EMBL" id="GBXM01054941">
    <property type="protein sequence ID" value="JAH53636.1"/>
    <property type="molecule type" value="Transcribed_RNA"/>
</dbReference>
<dbReference type="EMBL" id="GBXM01044092">
    <property type="protein sequence ID" value="JAH64485.1"/>
    <property type="molecule type" value="Transcribed_RNA"/>
</dbReference>